<reference evidence="1" key="1">
    <citation type="submission" date="2018-02" db="EMBL/GenBank/DDBJ databases">
        <title>Rhizophora mucronata_Transcriptome.</title>
        <authorList>
            <person name="Meera S.P."/>
            <person name="Sreeshan A."/>
            <person name="Augustine A."/>
        </authorList>
    </citation>
    <scope>NUCLEOTIDE SEQUENCE</scope>
    <source>
        <tissue evidence="1">Leaf</tissue>
    </source>
</reference>
<sequence length="34" mass="4039">MNTKLRLLFPILLFNWSIIVACHARGWCSRPKRP</sequence>
<organism evidence="1">
    <name type="scientific">Rhizophora mucronata</name>
    <name type="common">Asiatic mangrove</name>
    <dbReference type="NCBI Taxonomy" id="61149"/>
    <lineage>
        <taxon>Eukaryota</taxon>
        <taxon>Viridiplantae</taxon>
        <taxon>Streptophyta</taxon>
        <taxon>Embryophyta</taxon>
        <taxon>Tracheophyta</taxon>
        <taxon>Spermatophyta</taxon>
        <taxon>Magnoliopsida</taxon>
        <taxon>eudicotyledons</taxon>
        <taxon>Gunneridae</taxon>
        <taxon>Pentapetalae</taxon>
        <taxon>rosids</taxon>
        <taxon>fabids</taxon>
        <taxon>Malpighiales</taxon>
        <taxon>Rhizophoraceae</taxon>
        <taxon>Rhizophora</taxon>
    </lineage>
</organism>
<evidence type="ECO:0000313" key="1">
    <source>
        <dbReference type="EMBL" id="MBX48407.1"/>
    </source>
</evidence>
<dbReference type="EMBL" id="GGEC01067923">
    <property type="protein sequence ID" value="MBX48407.1"/>
    <property type="molecule type" value="Transcribed_RNA"/>
</dbReference>
<dbReference type="PROSITE" id="PS51257">
    <property type="entry name" value="PROKAR_LIPOPROTEIN"/>
    <property type="match status" value="1"/>
</dbReference>
<proteinExistence type="predicted"/>
<protein>
    <submittedName>
        <fullName evidence="1">Uncharacterized protein</fullName>
    </submittedName>
</protein>
<dbReference type="AlphaFoldDB" id="A0A2P2P0X8"/>
<accession>A0A2P2P0X8</accession>
<name>A0A2P2P0X8_RHIMU</name>